<dbReference type="OrthoDB" id="326056at2"/>
<gene>
    <name evidence="1" type="ORF">EHQ49_03815</name>
</gene>
<reference evidence="1" key="1">
    <citation type="journal article" date="2019" name="PLoS Negl. Trop. Dis.">
        <title>Revisiting the worldwide diversity of Leptospira species in the environment.</title>
        <authorList>
            <person name="Vincent A.T."/>
            <person name="Schiettekatte O."/>
            <person name="Bourhy P."/>
            <person name="Veyrier F.J."/>
            <person name="Picardeau M."/>
        </authorList>
    </citation>
    <scope>NUCLEOTIDE SEQUENCE [LARGE SCALE GENOMIC DNA]</scope>
    <source>
        <strain evidence="1">201702692</strain>
    </source>
</reference>
<name>A0A4R9JL74_9LEPT</name>
<sequence length="328" mass="37209">MSHNKIILILVAVFLSFGNLLAKDYDSTHELPEVRQPDKHRVYFRSTGSAGGLLIPEKDFVRNEDLSYMLFNGVTFNNLINYSQQMPKFDGSANTRELEYRYQDKFRVFYESRVLVNLKKSEEADPYRTQFTENKKSLGVAYFHPVNPYFNIGASLRHVTVDQLTTTPLVSYGFIPVGFGSQSFLIYQPRDTNLNVKGIVPGIHLEIKPLRWFEIHLGQQFYSLSGSDSRITTSVSSLGTAGLGYSGGDASYTGTKQTLDFVFRFSSWFAAKWGYSKESMKVKYQNYLSLGNSPTATVLYSAWDGSQTTKFDFTALNFTLEFSKSFGE</sequence>
<evidence type="ECO:0000313" key="2">
    <source>
        <dbReference type="Proteomes" id="UP000298125"/>
    </source>
</evidence>
<dbReference type="AlphaFoldDB" id="A0A4R9JL74"/>
<proteinExistence type="predicted"/>
<dbReference type="RefSeq" id="WP_135576508.1">
    <property type="nucleotide sequence ID" value="NZ_RQGA01000003.1"/>
</dbReference>
<comment type="caution">
    <text evidence="1">The sequence shown here is derived from an EMBL/GenBank/DDBJ whole genome shotgun (WGS) entry which is preliminary data.</text>
</comment>
<dbReference type="EMBL" id="RQGA01000003">
    <property type="protein sequence ID" value="TGL44611.1"/>
    <property type="molecule type" value="Genomic_DNA"/>
</dbReference>
<organism evidence="1 2">
    <name type="scientific">Leptospira perdikensis</name>
    <dbReference type="NCBI Taxonomy" id="2484948"/>
    <lineage>
        <taxon>Bacteria</taxon>
        <taxon>Pseudomonadati</taxon>
        <taxon>Spirochaetota</taxon>
        <taxon>Spirochaetia</taxon>
        <taxon>Leptospirales</taxon>
        <taxon>Leptospiraceae</taxon>
        <taxon>Leptospira</taxon>
    </lineage>
</organism>
<keyword evidence="2" id="KW-1185">Reference proteome</keyword>
<evidence type="ECO:0000313" key="1">
    <source>
        <dbReference type="EMBL" id="TGL44611.1"/>
    </source>
</evidence>
<accession>A0A4R9JL74</accession>
<protein>
    <submittedName>
        <fullName evidence="1">Uncharacterized protein</fullName>
    </submittedName>
</protein>
<dbReference type="Proteomes" id="UP000298125">
    <property type="component" value="Unassembled WGS sequence"/>
</dbReference>